<dbReference type="RefSeq" id="WP_062485611.1">
    <property type="nucleotide sequence ID" value="NZ_LN885086.1"/>
</dbReference>
<dbReference type="SUPFAM" id="SSF57863">
    <property type="entry name" value="ArfGap/RecO-like zinc finger"/>
    <property type="match status" value="1"/>
</dbReference>
<dbReference type="InterPro" id="IPR012340">
    <property type="entry name" value="NA-bd_OB-fold"/>
</dbReference>
<name>A0A0S4KXS4_9BACT</name>
<dbReference type="NCBIfam" id="TIGR00613">
    <property type="entry name" value="reco"/>
    <property type="match status" value="1"/>
</dbReference>
<evidence type="ECO:0000256" key="5">
    <source>
        <dbReference type="ARBA" id="ARBA00023204"/>
    </source>
</evidence>
<dbReference type="PANTHER" id="PTHR33991">
    <property type="entry name" value="DNA REPAIR PROTEIN RECO"/>
    <property type="match status" value="1"/>
</dbReference>
<dbReference type="Pfam" id="PF11967">
    <property type="entry name" value="RecO_N"/>
    <property type="match status" value="1"/>
</dbReference>
<feature type="domain" description="DNA replication/recombination mediator RecO N-terminal" evidence="8">
    <location>
        <begin position="1"/>
        <end position="81"/>
    </location>
</feature>
<reference evidence="10" key="1">
    <citation type="submission" date="2015-09" db="EMBL/GenBank/DDBJ databases">
        <authorList>
            <person name="Daims H."/>
        </authorList>
    </citation>
    <scope>NUCLEOTIDE SEQUENCE [LARGE SCALE GENOMIC DNA]</scope>
</reference>
<accession>A0A0S4KXS4</accession>
<dbReference type="EMBL" id="LN885086">
    <property type="protein sequence ID" value="CUQ67350.1"/>
    <property type="molecule type" value="Genomic_DNA"/>
</dbReference>
<organism evidence="9 10">
    <name type="scientific">Candidatus Nitrospira inopinata</name>
    <dbReference type="NCBI Taxonomy" id="1715989"/>
    <lineage>
        <taxon>Bacteria</taxon>
        <taxon>Pseudomonadati</taxon>
        <taxon>Nitrospirota</taxon>
        <taxon>Nitrospiria</taxon>
        <taxon>Nitrospirales</taxon>
        <taxon>Nitrospiraceae</taxon>
        <taxon>Nitrospira</taxon>
    </lineage>
</organism>
<evidence type="ECO:0000256" key="2">
    <source>
        <dbReference type="ARBA" id="ARBA00021310"/>
    </source>
</evidence>
<sequence>MPPVKATAIILRSRKWGDADRIVTAYARSLGKIRGVARGARRQKSRFGAALEPFTVCRLDLFEKTGDPLFRISHVDVVTSFQSLREDLGLMAAAARMVNVAAAVTPERDPDPQLFDTLEGGLAALSSSKDPLCTALLLQIKLLCRTGFRPRTDRCAACGKTVTAGTFHFSPIEGGIVCLMCAVRPHARCVVLSQGSVAFLRQAVRLTPALMTRLRAAGRVRNEVEEAIDQYVTVVAGRRLPPADFLSGAPHGSGS</sequence>
<dbReference type="STRING" id="1715989.NITINOP_2378"/>
<dbReference type="KEGG" id="nio:NITINOP_2378"/>
<keyword evidence="10" id="KW-1185">Reference proteome</keyword>
<evidence type="ECO:0000256" key="4">
    <source>
        <dbReference type="ARBA" id="ARBA00023172"/>
    </source>
</evidence>
<evidence type="ECO:0000313" key="10">
    <source>
        <dbReference type="Proteomes" id="UP000066284"/>
    </source>
</evidence>
<dbReference type="GO" id="GO:0006302">
    <property type="term" value="P:double-strand break repair"/>
    <property type="evidence" value="ECO:0007669"/>
    <property type="project" value="TreeGrafter"/>
</dbReference>
<evidence type="ECO:0000259" key="8">
    <source>
        <dbReference type="Pfam" id="PF11967"/>
    </source>
</evidence>
<keyword evidence="3 7" id="KW-0227">DNA damage</keyword>
<dbReference type="InterPro" id="IPR037278">
    <property type="entry name" value="ARFGAP/RecO"/>
</dbReference>
<gene>
    <name evidence="7 9" type="primary">recO</name>
    <name evidence="9" type="ORF">NITINOP_2378</name>
</gene>
<dbReference type="InterPro" id="IPR022572">
    <property type="entry name" value="DNA_rep/recomb_RecO_N"/>
</dbReference>
<evidence type="ECO:0000313" key="9">
    <source>
        <dbReference type="EMBL" id="CUQ67350.1"/>
    </source>
</evidence>
<keyword evidence="5 7" id="KW-0234">DNA repair</keyword>
<dbReference type="SUPFAM" id="SSF50249">
    <property type="entry name" value="Nucleic acid-binding proteins"/>
    <property type="match status" value="1"/>
</dbReference>
<dbReference type="HAMAP" id="MF_00201">
    <property type="entry name" value="RecO"/>
    <property type="match status" value="1"/>
</dbReference>
<proteinExistence type="inferred from homology"/>
<keyword evidence="4 7" id="KW-0233">DNA recombination</keyword>
<dbReference type="Gene3D" id="6.20.220.20">
    <property type="entry name" value="Recombination protein O, zinc-binding domain"/>
    <property type="match status" value="1"/>
</dbReference>
<dbReference type="Proteomes" id="UP000066284">
    <property type="component" value="Chromosome 1"/>
</dbReference>
<dbReference type="InterPro" id="IPR003717">
    <property type="entry name" value="RecO"/>
</dbReference>
<protein>
    <recommendedName>
        <fullName evidence="2 7">DNA repair protein RecO</fullName>
    </recommendedName>
    <alternativeName>
        <fullName evidence="6 7">Recombination protein O</fullName>
    </alternativeName>
</protein>
<comment type="similarity">
    <text evidence="1 7">Belongs to the RecO family.</text>
</comment>
<evidence type="ECO:0000256" key="3">
    <source>
        <dbReference type="ARBA" id="ARBA00022763"/>
    </source>
</evidence>
<dbReference type="OrthoDB" id="9797083at2"/>
<evidence type="ECO:0000256" key="1">
    <source>
        <dbReference type="ARBA" id="ARBA00007452"/>
    </source>
</evidence>
<dbReference type="AlphaFoldDB" id="A0A0S4KXS4"/>
<evidence type="ECO:0000256" key="7">
    <source>
        <dbReference type="HAMAP-Rule" id="MF_00201"/>
    </source>
</evidence>
<dbReference type="InterPro" id="IPR042242">
    <property type="entry name" value="RecO_C"/>
</dbReference>
<dbReference type="PANTHER" id="PTHR33991:SF1">
    <property type="entry name" value="DNA REPAIR PROTEIN RECO"/>
    <property type="match status" value="1"/>
</dbReference>
<dbReference type="Gene3D" id="1.20.1440.120">
    <property type="entry name" value="Recombination protein O, C-terminal domain"/>
    <property type="match status" value="1"/>
</dbReference>
<dbReference type="Gene3D" id="2.40.50.140">
    <property type="entry name" value="Nucleic acid-binding proteins"/>
    <property type="match status" value="1"/>
</dbReference>
<evidence type="ECO:0000256" key="6">
    <source>
        <dbReference type="ARBA" id="ARBA00033409"/>
    </source>
</evidence>
<dbReference type="Pfam" id="PF02565">
    <property type="entry name" value="RecO_C"/>
    <property type="match status" value="1"/>
</dbReference>
<dbReference type="GO" id="GO:0006310">
    <property type="term" value="P:DNA recombination"/>
    <property type="evidence" value="ECO:0007669"/>
    <property type="project" value="UniProtKB-UniRule"/>
</dbReference>
<dbReference type="GO" id="GO:0043590">
    <property type="term" value="C:bacterial nucleoid"/>
    <property type="evidence" value="ECO:0007669"/>
    <property type="project" value="TreeGrafter"/>
</dbReference>
<comment type="function">
    <text evidence="7">Involved in DNA repair and RecF pathway recombination.</text>
</comment>